<sequence length="53" mass="5922">MLAPTAPAPRWRQSDKEAAWNGSVRFTQLSTPTSEPVSKYSLNYSRSPKVGLR</sequence>
<dbReference type="STRING" id="326424.FRAAL2648"/>
<organism evidence="2 3">
    <name type="scientific">Frankia alni (strain DSM 45986 / CECT 9034 / ACN14a)</name>
    <dbReference type="NCBI Taxonomy" id="326424"/>
    <lineage>
        <taxon>Bacteria</taxon>
        <taxon>Bacillati</taxon>
        <taxon>Actinomycetota</taxon>
        <taxon>Actinomycetes</taxon>
        <taxon>Frankiales</taxon>
        <taxon>Frankiaceae</taxon>
        <taxon>Frankia</taxon>
    </lineage>
</organism>
<evidence type="ECO:0000256" key="1">
    <source>
        <dbReference type="SAM" id="MobiDB-lite"/>
    </source>
</evidence>
<gene>
    <name evidence="2" type="ordered locus">FRAAL2648</name>
</gene>
<dbReference type="KEGG" id="fal:FRAAL2648"/>
<keyword evidence="3" id="KW-1185">Reference proteome</keyword>
<dbReference type="AlphaFoldDB" id="Q0RMF7"/>
<dbReference type="Proteomes" id="UP000000657">
    <property type="component" value="Chromosome"/>
</dbReference>
<proteinExistence type="predicted"/>
<evidence type="ECO:0000313" key="2">
    <source>
        <dbReference type="EMBL" id="CAJ61294.1"/>
    </source>
</evidence>
<dbReference type="HOGENOM" id="CLU_3061791_0_0_11"/>
<evidence type="ECO:0000313" key="3">
    <source>
        <dbReference type="Proteomes" id="UP000000657"/>
    </source>
</evidence>
<reference evidence="2 3" key="1">
    <citation type="journal article" date="2007" name="Genome Res.">
        <title>Genome characteristics of facultatively symbiotic Frankia sp. strains reflect host range and host plant biogeography.</title>
        <authorList>
            <person name="Normand P."/>
            <person name="Lapierre P."/>
            <person name="Tisa L.S."/>
            <person name="Gogarten J.P."/>
            <person name="Alloisio N."/>
            <person name="Bagnarol E."/>
            <person name="Bassi C.A."/>
            <person name="Berry A.M."/>
            <person name="Bickhart D.M."/>
            <person name="Choisne N."/>
            <person name="Couloux A."/>
            <person name="Cournoyer B."/>
            <person name="Cruveiller S."/>
            <person name="Daubin V."/>
            <person name="Demange N."/>
            <person name="Francino M.P."/>
            <person name="Goltsman E."/>
            <person name="Huang Y."/>
            <person name="Kopp O.R."/>
            <person name="Labarre L."/>
            <person name="Lapidus A."/>
            <person name="Lavire C."/>
            <person name="Marechal J."/>
            <person name="Martinez M."/>
            <person name="Mastronunzio J.E."/>
            <person name="Mullin B.C."/>
            <person name="Niemann J."/>
            <person name="Pujic P."/>
            <person name="Rawnsley T."/>
            <person name="Rouy Z."/>
            <person name="Schenowitz C."/>
            <person name="Sellstedt A."/>
            <person name="Tavares F."/>
            <person name="Tomkins J.P."/>
            <person name="Vallenet D."/>
            <person name="Valverde C."/>
            <person name="Wall L.G."/>
            <person name="Wang Y."/>
            <person name="Medigue C."/>
            <person name="Benson D.R."/>
        </authorList>
    </citation>
    <scope>NUCLEOTIDE SEQUENCE [LARGE SCALE GENOMIC DNA]</scope>
    <source>
        <strain evidence="3">DSM 45986 / CECT 9034 / ACN14a</strain>
    </source>
</reference>
<accession>Q0RMF7</accession>
<protein>
    <submittedName>
        <fullName evidence="2">Uncharacterized protein</fullName>
    </submittedName>
</protein>
<feature type="compositionally biased region" description="Polar residues" evidence="1">
    <location>
        <begin position="30"/>
        <end position="46"/>
    </location>
</feature>
<name>Q0RMF7_FRAAA</name>
<feature type="region of interest" description="Disordered" evidence="1">
    <location>
        <begin position="30"/>
        <end position="53"/>
    </location>
</feature>
<dbReference type="EMBL" id="CT573213">
    <property type="protein sequence ID" value="CAJ61294.1"/>
    <property type="molecule type" value="Genomic_DNA"/>
</dbReference>